<dbReference type="InterPro" id="IPR056490">
    <property type="entry name" value="Rcc01698_C"/>
</dbReference>
<dbReference type="Pfam" id="PF13550">
    <property type="entry name" value="Phage-tail_3"/>
    <property type="match status" value="1"/>
</dbReference>
<evidence type="ECO:0000259" key="2">
    <source>
        <dbReference type="Pfam" id="PF23666"/>
    </source>
</evidence>
<gene>
    <name evidence="3" type="ORF">J4G78_08540</name>
</gene>
<dbReference type="Pfam" id="PF23666">
    <property type="entry name" value="Rcc01698_C"/>
    <property type="match status" value="1"/>
</dbReference>
<proteinExistence type="predicted"/>
<reference evidence="3 4" key="1">
    <citation type="submission" date="2021-03" db="EMBL/GenBank/DDBJ databases">
        <title>Complete genome of Parasphingorhabdus_sp.JHSY0214.</title>
        <authorList>
            <person name="Yoo J.H."/>
            <person name="Bae J.W."/>
        </authorList>
    </citation>
    <scope>NUCLEOTIDE SEQUENCE [LARGE SCALE GENOMIC DNA]</scope>
    <source>
        <strain evidence="3 4">JHSY0214</strain>
    </source>
</reference>
<dbReference type="InterPro" id="IPR032876">
    <property type="entry name" value="J_dom"/>
</dbReference>
<dbReference type="EMBL" id="CP071794">
    <property type="protein sequence ID" value="QTD57552.1"/>
    <property type="molecule type" value="Genomic_DNA"/>
</dbReference>
<dbReference type="Proteomes" id="UP000663923">
    <property type="component" value="Chromosome"/>
</dbReference>
<name>A0ABX7TAQ4_9SPHN</name>
<feature type="domain" description="Rcc01698-like C-terminal" evidence="2">
    <location>
        <begin position="494"/>
        <end position="589"/>
    </location>
</feature>
<feature type="domain" description="Tip attachment protein J" evidence="1">
    <location>
        <begin position="287"/>
        <end position="393"/>
    </location>
</feature>
<evidence type="ECO:0000259" key="1">
    <source>
        <dbReference type="Pfam" id="PF13550"/>
    </source>
</evidence>
<dbReference type="RefSeq" id="WP_207990112.1">
    <property type="nucleotide sequence ID" value="NZ_CP071794.1"/>
</dbReference>
<organism evidence="3 4">
    <name type="scientific">Parasphingorhabdus cellanae</name>
    <dbReference type="NCBI Taxonomy" id="2806553"/>
    <lineage>
        <taxon>Bacteria</taxon>
        <taxon>Pseudomonadati</taxon>
        <taxon>Pseudomonadota</taxon>
        <taxon>Alphaproteobacteria</taxon>
        <taxon>Sphingomonadales</taxon>
        <taxon>Sphingomonadaceae</taxon>
        <taxon>Parasphingorhabdus</taxon>
    </lineage>
</organism>
<sequence length="738" mass="79791">MATLVLTAVGTALGGPIGGALGGLLGRQFDQNVLFKPKGVEGPRLQELAVQTSSYGSQIPRIFGRMRVAGTVIWATDLKETRERRGGGKGRPKSTIYSYSACFAVALSSRTIKNIGRIWADGKIFRGSAGDFKTETGFRFYRGQEDQAVDGLIASAEAASGTPAYRGLALAVFEDMDLTDYGNRIPSLTFEVIADDGTVSLAVIIDDVSGQKISASVDEPLHGFAAGGQNRREVLDAIGDNFSLSFQMTSFRSWPSHMMEAAARDLDPDAVILPIGDNILSRQNGQPVDRAESRILPETKLPRQYTLRYYDPARDYQSGLQNAFRPGMSRVVLDRDFPAAISAAQAKNIAQTKLWSLYQERVTAQAHIARTGEPVMPGTFVRTDDGDDIWLVRNCELNHGSIALGLSKATSSLVTADRPTDNGRPVKEMDALAGVTRLALIDLPFALDAPIQVSDVPRLYAAAAGDIGWRNAQLFATGPNGSNTDLIGQIAAPAIIGTAPAPIGPSGAHIIDRKNRLVVQMHNRNMVLNDADRAQLSAGYNIAAIGAEIFQFGFAKPIGDGRFLLSYFLRGLGGTEKEMDRHSAGENFVLLDGSSLTEIDPRHYVPSQPAGIAAIGRGDEEAVSQVIDDPGRALKPWSPVHPRFAFNRLDDLEISWTRRSRAGLAWPDNIETPLAEETEQYRITIGSNAPVEQAQPSVVIPADQVQDYRDTGAAMLPIKVQQVGRHDISDPLSFTVKI</sequence>
<evidence type="ECO:0000313" key="4">
    <source>
        <dbReference type="Proteomes" id="UP000663923"/>
    </source>
</evidence>
<keyword evidence="4" id="KW-1185">Reference proteome</keyword>
<evidence type="ECO:0000313" key="3">
    <source>
        <dbReference type="EMBL" id="QTD57552.1"/>
    </source>
</evidence>
<protein>
    <submittedName>
        <fullName evidence="3">Phage tail protein</fullName>
    </submittedName>
</protein>
<accession>A0ABX7TAQ4</accession>